<feature type="region of interest" description="Disordered" evidence="1">
    <location>
        <begin position="1"/>
        <end position="36"/>
    </location>
</feature>
<dbReference type="Proteomes" id="UP000425480">
    <property type="component" value="Segment"/>
</dbReference>
<organism evidence="2 3">
    <name type="scientific">Gordonia phage EMoore</name>
    <dbReference type="NCBI Taxonomy" id="2656534"/>
    <lineage>
        <taxon>Viruses</taxon>
        <taxon>Duplodnaviria</taxon>
        <taxon>Heunggongvirae</taxon>
        <taxon>Uroviricota</taxon>
        <taxon>Caudoviricetes</taxon>
        <taxon>Stackebrandtviridae</taxon>
        <taxon>Schenleyvirinae</taxon>
        <taxon>Leonardvirus</taxon>
        <taxon>Leonardvirus emoore</taxon>
    </lineage>
</organism>
<name>A0A649VV21_9CAUD</name>
<dbReference type="KEGG" id="vg:63026914"/>
<keyword evidence="3" id="KW-1185">Reference proteome</keyword>
<dbReference type="EMBL" id="MN586047">
    <property type="protein sequence ID" value="QGJ95845.1"/>
    <property type="molecule type" value="Genomic_DNA"/>
</dbReference>
<dbReference type="GeneID" id="63026914"/>
<reference evidence="2 3" key="1">
    <citation type="submission" date="2019-10" db="EMBL/GenBank/DDBJ databases">
        <authorList>
            <person name="Case Z.W."/>
            <person name="Garlena R.A."/>
            <person name="Russell D.A."/>
            <person name="Pope W.H."/>
            <person name="Jacobs-Sera D."/>
            <person name="Hatfull G.F."/>
        </authorList>
    </citation>
    <scope>NUCLEOTIDE SEQUENCE [LARGE SCALE GENOMIC DNA]</scope>
</reference>
<evidence type="ECO:0000313" key="3">
    <source>
        <dbReference type="Proteomes" id="UP000425480"/>
    </source>
</evidence>
<dbReference type="RefSeq" id="YP_010002365.1">
    <property type="nucleotide sequence ID" value="NC_053243.1"/>
</dbReference>
<evidence type="ECO:0000256" key="1">
    <source>
        <dbReference type="SAM" id="MobiDB-lite"/>
    </source>
</evidence>
<feature type="compositionally biased region" description="Pro residues" evidence="1">
    <location>
        <begin position="1"/>
        <end position="11"/>
    </location>
</feature>
<gene>
    <name evidence="2" type="primary">59</name>
    <name evidence="2" type="ORF">SEA_EMOORE_59</name>
</gene>
<accession>A0A649VV21</accession>
<sequence length="88" mass="9400">MKHKPTTPPSGPSGVSSPRKPPTGGGGQGDPNRLHLDVSDEATRQRALELAVEWTCRHRWPDSAGTLVTVAETFRAYLADGTVPEAPQ</sequence>
<protein>
    <submittedName>
        <fullName evidence="2">Uncharacterized protein</fullName>
    </submittedName>
</protein>
<evidence type="ECO:0000313" key="2">
    <source>
        <dbReference type="EMBL" id="QGJ95845.1"/>
    </source>
</evidence>
<proteinExistence type="predicted"/>